<reference evidence="3 5" key="1">
    <citation type="submission" date="2020-12" db="EMBL/GenBank/DDBJ databases">
        <title>FDA dAtabase for Regulatory Grade micrObial Sequences (FDA-ARGOS): Supporting development and validation of Infectious Disease Dx tests.</title>
        <authorList>
            <person name="Minogue T."/>
            <person name="Wolcott M."/>
            <person name="Wasieloski L."/>
            <person name="Aguilar W."/>
            <person name="Moore D."/>
            <person name="Jaissle J."/>
            <person name="Tallon L."/>
            <person name="Sadzewicz L."/>
            <person name="Zhao X."/>
            <person name="Boylan J."/>
            <person name="Ott S."/>
            <person name="Bowen H."/>
            <person name="Vavikolanu K."/>
            <person name="Mehta A."/>
            <person name="Aluvathingal J."/>
            <person name="Nadendla S."/>
            <person name="Yan Y."/>
            <person name="Sichtig H."/>
        </authorList>
    </citation>
    <scope>NUCLEOTIDE SEQUENCE [LARGE SCALE GENOMIC DNA]</scope>
    <source>
        <strain evidence="3 5">FDAARGOS_949</strain>
    </source>
</reference>
<feature type="domain" description="Tle cognate immunity protein 4 C-terminal" evidence="2">
    <location>
        <begin position="141"/>
        <end position="289"/>
    </location>
</feature>
<dbReference type="GeneID" id="45699035"/>
<keyword evidence="6" id="KW-1185">Reference proteome</keyword>
<dbReference type="Pfam" id="PF18426">
    <property type="entry name" value="Tli4_C"/>
    <property type="match status" value="1"/>
</dbReference>
<evidence type="ECO:0000313" key="3">
    <source>
        <dbReference type="EMBL" id="QPQ90459.1"/>
    </source>
</evidence>
<reference evidence="4" key="2">
    <citation type="submission" date="2022-06" db="EMBL/GenBank/DDBJ databases">
        <title>Draft genome sequence of Burkholderia glumae strain GR20004 isolated from rice panicle showing bacterial panicle blight.</title>
        <authorList>
            <person name="Choi S.Y."/>
            <person name="Lee Y.H."/>
        </authorList>
    </citation>
    <scope>NUCLEOTIDE SEQUENCE</scope>
    <source>
        <strain evidence="4">GR20004</strain>
    </source>
</reference>
<dbReference type="RefSeq" id="WP_127913864.1">
    <property type="nucleotide sequence ID" value="NZ_CP021075.1"/>
</dbReference>
<evidence type="ECO:0000259" key="2">
    <source>
        <dbReference type="Pfam" id="PF18426"/>
    </source>
</evidence>
<dbReference type="InterPro" id="IPR041290">
    <property type="entry name" value="Tli4_C"/>
</dbReference>
<evidence type="ECO:0000256" key="1">
    <source>
        <dbReference type="SAM" id="MobiDB-lite"/>
    </source>
</evidence>
<protein>
    <submittedName>
        <fullName evidence="4">T6SS immunity protein Tli4 family protein</fullName>
    </submittedName>
</protein>
<dbReference type="Proteomes" id="UP001056386">
    <property type="component" value="Chromosome 2"/>
</dbReference>
<dbReference type="Proteomes" id="UP000594892">
    <property type="component" value="Chromosome 1"/>
</dbReference>
<feature type="region of interest" description="Disordered" evidence="1">
    <location>
        <begin position="59"/>
        <end position="86"/>
    </location>
</feature>
<gene>
    <name evidence="3" type="ORF">I6H06_01435</name>
    <name evidence="4" type="ORF">NFI99_03370</name>
</gene>
<dbReference type="AlphaFoldDB" id="A0AAQ0BQD5"/>
<feature type="compositionally biased region" description="Polar residues" evidence="1">
    <location>
        <begin position="68"/>
        <end position="86"/>
    </location>
</feature>
<name>A0AAQ0BQD5_BURGL</name>
<proteinExistence type="predicted"/>
<sequence length="289" mass="31554">MSNLSQSMTESMRTVCVGRYTIDLPRSAAGLKIGQKINGIRIEAQYPANTELLKRKVAEDAKPGAGKSASTLTGSPNNSPDSSIFQISEDGQGLHTIHGYMTKSDVLYSFTVQVLSDSVVGAKVAISRLMQLIRPRENLDVPKEAGICIDRGFIPGDREQMESVTMVVNLPEIKSRFGVDFDSGGQGTKENIISRMSNLPLPLANFVSQSSTIVRREERKIDGRKGDEYDLIDKSAKTASFEWSALPGDDGVREPGIDVTLDSDEAVKDEELGSLLAAWDVMLNSLKRR</sequence>
<evidence type="ECO:0000313" key="5">
    <source>
        <dbReference type="Proteomes" id="UP000594892"/>
    </source>
</evidence>
<dbReference type="EMBL" id="CP099583">
    <property type="protein sequence ID" value="USS43516.1"/>
    <property type="molecule type" value="Genomic_DNA"/>
</dbReference>
<organism evidence="3 5">
    <name type="scientific">Burkholderia glumae</name>
    <name type="common">Pseudomonas glumae</name>
    <dbReference type="NCBI Taxonomy" id="337"/>
    <lineage>
        <taxon>Bacteria</taxon>
        <taxon>Pseudomonadati</taxon>
        <taxon>Pseudomonadota</taxon>
        <taxon>Betaproteobacteria</taxon>
        <taxon>Burkholderiales</taxon>
        <taxon>Burkholderiaceae</taxon>
        <taxon>Burkholderia</taxon>
    </lineage>
</organism>
<evidence type="ECO:0000313" key="4">
    <source>
        <dbReference type="EMBL" id="USS43516.1"/>
    </source>
</evidence>
<dbReference type="EMBL" id="CP065600">
    <property type="protein sequence ID" value="QPQ90459.1"/>
    <property type="molecule type" value="Genomic_DNA"/>
</dbReference>
<accession>A0AAQ0BQD5</accession>
<evidence type="ECO:0000313" key="6">
    <source>
        <dbReference type="Proteomes" id="UP001056386"/>
    </source>
</evidence>